<proteinExistence type="predicted"/>
<gene>
    <name evidence="1" type="ORF">RRG08_025754</name>
</gene>
<accession>A0AAE1AH11</accession>
<dbReference type="Proteomes" id="UP001283361">
    <property type="component" value="Unassembled WGS sequence"/>
</dbReference>
<dbReference type="AlphaFoldDB" id="A0AAE1AH11"/>
<evidence type="ECO:0000313" key="1">
    <source>
        <dbReference type="EMBL" id="KAK3787492.1"/>
    </source>
</evidence>
<evidence type="ECO:0000313" key="2">
    <source>
        <dbReference type="Proteomes" id="UP001283361"/>
    </source>
</evidence>
<name>A0AAE1AH11_9GAST</name>
<dbReference type="EMBL" id="JAWDGP010001864">
    <property type="protein sequence ID" value="KAK3787492.1"/>
    <property type="molecule type" value="Genomic_DNA"/>
</dbReference>
<sequence length="137" mass="15809">MHYGVREEAAKELRANIVLGEVKEIARLTRRNGILTRQAVWRLGLLRGKTKTKKLGKFSAMSSQMAGNKITRFILRLITPVFVSHFQFIKYFRLELLRVRASRGIVRPPWGPDPRPDQLAPINTQRISTAWLKCELI</sequence>
<comment type="caution">
    <text evidence="1">The sequence shown here is derived from an EMBL/GenBank/DDBJ whole genome shotgun (WGS) entry which is preliminary data.</text>
</comment>
<organism evidence="1 2">
    <name type="scientific">Elysia crispata</name>
    <name type="common">lettuce slug</name>
    <dbReference type="NCBI Taxonomy" id="231223"/>
    <lineage>
        <taxon>Eukaryota</taxon>
        <taxon>Metazoa</taxon>
        <taxon>Spiralia</taxon>
        <taxon>Lophotrochozoa</taxon>
        <taxon>Mollusca</taxon>
        <taxon>Gastropoda</taxon>
        <taxon>Heterobranchia</taxon>
        <taxon>Euthyneura</taxon>
        <taxon>Panpulmonata</taxon>
        <taxon>Sacoglossa</taxon>
        <taxon>Placobranchoidea</taxon>
        <taxon>Plakobranchidae</taxon>
        <taxon>Elysia</taxon>
    </lineage>
</organism>
<protein>
    <submittedName>
        <fullName evidence="1">Uncharacterized protein</fullName>
    </submittedName>
</protein>
<reference evidence="1" key="1">
    <citation type="journal article" date="2023" name="G3 (Bethesda)">
        <title>A reference genome for the long-term kleptoplast-retaining sea slug Elysia crispata morphotype clarki.</title>
        <authorList>
            <person name="Eastman K.E."/>
            <person name="Pendleton A.L."/>
            <person name="Shaikh M.A."/>
            <person name="Suttiyut T."/>
            <person name="Ogas R."/>
            <person name="Tomko P."/>
            <person name="Gavelis G."/>
            <person name="Widhalm J.R."/>
            <person name="Wisecaver J.H."/>
        </authorList>
    </citation>
    <scope>NUCLEOTIDE SEQUENCE</scope>
    <source>
        <strain evidence="1">ECLA1</strain>
    </source>
</reference>
<keyword evidence="2" id="KW-1185">Reference proteome</keyword>